<feature type="domain" description="Smr" evidence="2">
    <location>
        <begin position="276"/>
        <end position="335"/>
    </location>
</feature>
<sequence length="1366" mass="153443">MHLNYNIRHKLIAYTLLLSLFLQSCGNSSNLLTPRIKESIENIPGETKQIATNPLVGQEFTAKGGYLITFHVQGRELQADVRVDETQKKPNCRNLPVAIEKDIDLASWVKLAPKIQKRCVHVSLPRKGQPGSVYIFKEGLPGGMKGYGGGSHRGQKGNNRNKAKGNRKEKVGKVSTVSSSYTNVSTSSNRQEEDTNSNKTGSLTASPNDNKKRSKGKEKLKDDKAWLDEDEVDENKHISYEDEVEILKQGITRPNVPFIRYNIEAQGADDKILSHDFHGCRVPEFKAGVRKLLKQAQEENANRVTLITGKGNHSPNGPVLLKVLPNLLKKEFSEVIHEPKRDLGAYEVVLKKKERPSLYEEKLKKLKEISSFLYNSKLKTKLVEDAKRGLNEAQYELGAMLLEGIVFEKNEQEGFEWISKAAETDATAQVLLGYCYEVGKGVPQNYKLSKYWYKKALAQDSPDAAFALGKYYWMGISVIRNDKKGLQLLEKAANQGHAWAAYNYGDILFQHSTKVPVDRSQAPKYIEQAARNGVLPAQTLLAKLYFFGWEVDIDDRKALFYFLQAAEAGDVIAQYYCGRCYSEGRGTAIDSVQALKWYEASATQGDLDAKLSVAGLLMRGEKTQKKDFFRALHMLEELAKVNHGNSVYLLGIVYFYGQGPIQPNQEKAIPLFLHAAENGTLEAQLLIAKLFTCNKIKTISCDQILTWLREAAKLEDPEALYYLGLILDQKEENKHQTEILECLTKASNQGHRLAKLMLAMKLMEEEIEHEQVLLVLQLLREAAKEHPLALDILGGIYMDGKIAPLNEKLAFAYFEKGAEFGHRSAITNLAFCYLFGKGIKQNDRLAAENFLKSAKLGDPFAQIQIAKCLLKGRGIEANHLEAVSFLKEATDQGLTEAEFLLGWIYATSSNGILAKPAQGFNLLKKAAASGHKEAAHLLGQLCLDGTPSRVEEGISWLKKAALLGDLRSQFLLGTLYIKPDWVKSNRDKAIKWFKMAAAQGHPTISFFLGHLLCSQSRYDEAKEYLEKFIANESEEKNIMEMKQRSYKILAQIYTTEGNPSQAIKYYKLCPEEPEVMYQLGYLYDVNENLDLDKSLVISCLMKSAQQNHLEAQYCLGCVFGKLAKSNPAYGKGAFQWFSIAADNGHLRATYELGCIYLKGEFDQKVELQKAWKLLLLPAKQGDANAQFLLGCMCTFWPGLKPKYAEGVRWFTKAAEQGHLGACFSLGYAYQLGQGVELNWLKAISWYLRSAEKGHIESQYNLGTILLSMKKQEEAIYWLKKAAAQGAQEAQNVLSKIFVEEEEIDELTTLVQQEQQDEEQFVEAQGTEQASTTESDIEDLGNAENELESIYQDEYEAPVRPWTCSLQ</sequence>
<feature type="compositionally biased region" description="Polar residues" evidence="1">
    <location>
        <begin position="197"/>
        <end position="208"/>
    </location>
</feature>
<dbReference type="InterPro" id="IPR006597">
    <property type="entry name" value="Sel1-like"/>
</dbReference>
<dbReference type="EMBL" id="CP001102">
    <property type="protein sequence ID" value="ACE06111.1"/>
    <property type="molecule type" value="Genomic_DNA"/>
</dbReference>
<evidence type="ECO:0000313" key="4">
    <source>
        <dbReference type="Proteomes" id="UP000001227"/>
    </source>
</evidence>
<dbReference type="RefSeq" id="WP_012472881.1">
    <property type="nucleotide sequence ID" value="NC_010830.1"/>
</dbReference>
<dbReference type="SUPFAM" id="SSF160443">
    <property type="entry name" value="SMR domain-like"/>
    <property type="match status" value="1"/>
</dbReference>
<dbReference type="SMART" id="SM00671">
    <property type="entry name" value="SEL1"/>
    <property type="match status" value="22"/>
</dbReference>
<feature type="region of interest" description="Disordered" evidence="1">
    <location>
        <begin position="145"/>
        <end position="222"/>
    </location>
</feature>
<protein>
    <recommendedName>
        <fullName evidence="2">Smr domain-containing protein</fullName>
    </recommendedName>
</protein>
<evidence type="ECO:0000313" key="3">
    <source>
        <dbReference type="EMBL" id="ACE06111.1"/>
    </source>
</evidence>
<dbReference type="InterPro" id="IPR019734">
    <property type="entry name" value="TPR_rpt"/>
</dbReference>
<dbReference type="KEGG" id="aas:Aasi_0727"/>
<dbReference type="HOGENOM" id="CLU_254218_0_0_10"/>
<keyword evidence="4" id="KW-1185">Reference proteome</keyword>
<dbReference type="Pfam" id="PF01713">
    <property type="entry name" value="Smr"/>
    <property type="match status" value="1"/>
</dbReference>
<reference evidence="3 4" key="1">
    <citation type="journal article" date="2010" name="J. Bacteriol.">
        <title>The genome of the amoeba symbiont 'Candidatus Amoebophilus asiaticus' reveals common mechanisms for host cell interaction among amoeba-associated bacteria.</title>
        <authorList>
            <person name="Schmitz-Esser S."/>
            <person name="Tischler P."/>
            <person name="Arnold R."/>
            <person name="Montanaro J."/>
            <person name="Wagner M."/>
            <person name="Rattei T."/>
            <person name="Horn M."/>
        </authorList>
    </citation>
    <scope>NUCLEOTIDE SEQUENCE [LARGE SCALE GENOMIC DNA]</scope>
    <source>
        <strain evidence="3 4">5a2</strain>
    </source>
</reference>
<gene>
    <name evidence="3" type="ordered locus">Aasi_0727</name>
</gene>
<dbReference type="Pfam" id="PF08238">
    <property type="entry name" value="Sel1"/>
    <property type="match status" value="18"/>
</dbReference>
<evidence type="ECO:0000259" key="2">
    <source>
        <dbReference type="Pfam" id="PF01713"/>
    </source>
</evidence>
<dbReference type="eggNOG" id="COG2840">
    <property type="taxonomic scope" value="Bacteria"/>
</dbReference>
<dbReference type="InterPro" id="IPR036063">
    <property type="entry name" value="Smr_dom_sf"/>
</dbReference>
<dbReference type="InterPro" id="IPR011990">
    <property type="entry name" value="TPR-like_helical_dom_sf"/>
</dbReference>
<dbReference type="InterPro" id="IPR050767">
    <property type="entry name" value="Sel1_AlgK"/>
</dbReference>
<dbReference type="InterPro" id="IPR002625">
    <property type="entry name" value="Smr_dom"/>
</dbReference>
<evidence type="ECO:0000256" key="1">
    <source>
        <dbReference type="SAM" id="MobiDB-lite"/>
    </source>
</evidence>
<organism evidence="3 4">
    <name type="scientific">Amoebophilus asiaticus (strain 5a2)</name>
    <dbReference type="NCBI Taxonomy" id="452471"/>
    <lineage>
        <taxon>Bacteria</taxon>
        <taxon>Pseudomonadati</taxon>
        <taxon>Bacteroidota</taxon>
        <taxon>Cytophagia</taxon>
        <taxon>Cytophagales</taxon>
        <taxon>Amoebophilaceae</taxon>
        <taxon>Candidatus Amoebophilus</taxon>
    </lineage>
</organism>
<dbReference type="eggNOG" id="COG0790">
    <property type="taxonomic scope" value="Bacteria"/>
</dbReference>
<dbReference type="Gene3D" id="1.25.40.10">
    <property type="entry name" value="Tetratricopeptide repeat domain"/>
    <property type="match status" value="6"/>
</dbReference>
<feature type="compositionally biased region" description="Low complexity" evidence="1">
    <location>
        <begin position="174"/>
        <end position="189"/>
    </location>
</feature>
<name>B3ESA9_AMOA5</name>
<proteinExistence type="predicted"/>
<dbReference type="Proteomes" id="UP000001227">
    <property type="component" value="Chromosome"/>
</dbReference>
<dbReference type="PANTHER" id="PTHR11102:SF160">
    <property type="entry name" value="ERAD-ASSOCIATED E3 UBIQUITIN-PROTEIN LIGASE COMPONENT HRD3"/>
    <property type="match status" value="1"/>
</dbReference>
<dbReference type="STRING" id="452471.Aasi_0727"/>
<accession>B3ESA9</accession>
<dbReference type="SUPFAM" id="SSF81901">
    <property type="entry name" value="HCP-like"/>
    <property type="match status" value="4"/>
</dbReference>
<dbReference type="PANTHER" id="PTHR11102">
    <property type="entry name" value="SEL-1-LIKE PROTEIN"/>
    <property type="match status" value="1"/>
</dbReference>
<dbReference type="Gene3D" id="3.30.1370.110">
    <property type="match status" value="1"/>
</dbReference>
<feature type="compositionally biased region" description="Basic residues" evidence="1">
    <location>
        <begin position="153"/>
        <end position="165"/>
    </location>
</feature>
<dbReference type="OrthoDB" id="9813021at2"/>
<dbReference type="SMART" id="SM00028">
    <property type="entry name" value="TPR"/>
    <property type="match status" value="2"/>
</dbReference>